<dbReference type="Gene3D" id="3.40.50.720">
    <property type="entry name" value="NAD(P)-binding Rossmann-like Domain"/>
    <property type="match status" value="1"/>
</dbReference>
<evidence type="ECO:0000256" key="2">
    <source>
        <dbReference type="ARBA" id="ARBA00022857"/>
    </source>
</evidence>
<evidence type="ECO:0000256" key="3">
    <source>
        <dbReference type="ARBA" id="ARBA00023002"/>
    </source>
</evidence>
<name>A0ABY7X1B9_9BACL</name>
<dbReference type="EMBL" id="CP118099">
    <property type="protein sequence ID" value="WDH76915.1"/>
    <property type="molecule type" value="Genomic_DNA"/>
</dbReference>
<dbReference type="InterPro" id="IPR013332">
    <property type="entry name" value="KPR_N"/>
</dbReference>
<feature type="domain" description="Ketopantoate reductase N-terminal" evidence="4">
    <location>
        <begin position="7"/>
        <end position="142"/>
    </location>
</feature>
<evidence type="ECO:0000259" key="5">
    <source>
        <dbReference type="Pfam" id="PF08546"/>
    </source>
</evidence>
<feature type="domain" description="Ketopantoate reductase C-terminal" evidence="5">
    <location>
        <begin position="162"/>
        <end position="274"/>
    </location>
</feature>
<keyword evidence="2" id="KW-0521">NADP</keyword>
<dbReference type="InterPro" id="IPR008927">
    <property type="entry name" value="6-PGluconate_DH-like_C_sf"/>
</dbReference>
<dbReference type="InterPro" id="IPR013752">
    <property type="entry name" value="KPA_reductase"/>
</dbReference>
<accession>A0ABY7X1B9</accession>
<gene>
    <name evidence="6" type="ORF">PTI97_05215</name>
</gene>
<dbReference type="Pfam" id="PF02558">
    <property type="entry name" value="ApbA"/>
    <property type="match status" value="1"/>
</dbReference>
<reference evidence="6 7" key="1">
    <citation type="submission" date="2023-02" db="EMBL/GenBank/DDBJ databases">
        <title>A bacterium isolated from plastisphere.</title>
        <authorList>
            <person name="Sun Y."/>
        </authorList>
    </citation>
    <scope>NUCLEOTIDE SEQUENCE [LARGE SCALE GENOMIC DNA]</scope>
    <source>
        <strain evidence="7">a-1</strain>
    </source>
</reference>
<proteinExistence type="inferred from homology"/>
<dbReference type="SUPFAM" id="SSF51735">
    <property type="entry name" value="NAD(P)-binding Rossmann-fold domains"/>
    <property type="match status" value="1"/>
</dbReference>
<evidence type="ECO:0000256" key="1">
    <source>
        <dbReference type="ARBA" id="ARBA00007870"/>
    </source>
</evidence>
<dbReference type="InterPro" id="IPR036291">
    <property type="entry name" value="NAD(P)-bd_dom_sf"/>
</dbReference>
<organism evidence="6 7">
    <name type="scientific">Exiguobacterium marinum</name>
    <dbReference type="NCBI Taxonomy" id="273528"/>
    <lineage>
        <taxon>Bacteria</taxon>
        <taxon>Bacillati</taxon>
        <taxon>Bacillota</taxon>
        <taxon>Bacilli</taxon>
        <taxon>Bacillales</taxon>
        <taxon>Bacillales Family XII. Incertae Sedis</taxon>
        <taxon>Exiguobacterium</taxon>
    </lineage>
</organism>
<evidence type="ECO:0000313" key="7">
    <source>
        <dbReference type="Proteomes" id="UP001213680"/>
    </source>
</evidence>
<evidence type="ECO:0000313" key="6">
    <source>
        <dbReference type="EMBL" id="WDH76915.1"/>
    </source>
</evidence>
<keyword evidence="7" id="KW-1185">Reference proteome</keyword>
<dbReference type="SUPFAM" id="SSF48179">
    <property type="entry name" value="6-phosphogluconate dehydrogenase C-terminal domain-like"/>
    <property type="match status" value="1"/>
</dbReference>
<dbReference type="RefSeq" id="WP_274357424.1">
    <property type="nucleotide sequence ID" value="NZ_CP118099.1"/>
</dbReference>
<keyword evidence="3" id="KW-0560">Oxidoreductase</keyword>
<dbReference type="PANTHER" id="PTHR43765:SF2">
    <property type="entry name" value="2-DEHYDROPANTOATE 2-REDUCTASE"/>
    <property type="match status" value="1"/>
</dbReference>
<sequence length="281" mass="30676">MNSIKRIGIIGNGAVGLLMASLLADDYEVTVYGRNISSPDERLSITRTGMTNGSAHVSLKSSETLQETDEDIFFVTTKAHQVEGATERLTGKVPVFICSNGIAHLDYAKRRGFHLGIVEHGVTKSRGGIEHRGLGRIRIGSSTGLPPIQIKESPLRLVWEEDIEQVVIEKLFANAIINPITALCRVPNGALVNSPYREIAQSIYHELTPLFPQQVPYTYIESIIASTAENRSSMLRDIEEGRPTEVDAILKPVIEKAALTQNSLTVIPLLHKLIIGASASC</sequence>
<dbReference type="InterPro" id="IPR013328">
    <property type="entry name" value="6PGD_dom2"/>
</dbReference>
<dbReference type="InterPro" id="IPR050838">
    <property type="entry name" value="Ketopantoate_reductase"/>
</dbReference>
<protein>
    <submittedName>
        <fullName evidence="6">Ketopantoate reductase C-terminal domain-containing protein</fullName>
    </submittedName>
</protein>
<comment type="similarity">
    <text evidence="1">Belongs to the ketopantoate reductase family.</text>
</comment>
<dbReference type="Pfam" id="PF08546">
    <property type="entry name" value="ApbA_C"/>
    <property type="match status" value="1"/>
</dbReference>
<dbReference type="Proteomes" id="UP001213680">
    <property type="component" value="Chromosome"/>
</dbReference>
<evidence type="ECO:0000259" key="4">
    <source>
        <dbReference type="Pfam" id="PF02558"/>
    </source>
</evidence>
<dbReference type="Gene3D" id="1.10.1040.10">
    <property type="entry name" value="N-(1-d-carboxylethyl)-l-norvaline Dehydrogenase, domain 2"/>
    <property type="match status" value="1"/>
</dbReference>
<dbReference type="PANTHER" id="PTHR43765">
    <property type="entry name" value="2-DEHYDROPANTOATE 2-REDUCTASE-RELATED"/>
    <property type="match status" value="1"/>
</dbReference>